<dbReference type="InterPro" id="IPR027417">
    <property type="entry name" value="P-loop_NTPase"/>
</dbReference>
<gene>
    <name evidence="8" type="ORF">EA187_07235</name>
</gene>
<dbReference type="SUPFAM" id="SSF48452">
    <property type="entry name" value="TPR-like"/>
    <property type="match status" value="1"/>
</dbReference>
<dbReference type="PANTHER" id="PTHR43289:SF6">
    <property type="entry name" value="SERINE_THREONINE-PROTEIN KINASE NEKL-3"/>
    <property type="match status" value="1"/>
</dbReference>
<keyword evidence="9" id="KW-1185">Reference proteome</keyword>
<keyword evidence="3" id="KW-0418">Kinase</keyword>
<feature type="domain" description="Protein kinase" evidence="7">
    <location>
        <begin position="8"/>
        <end position="282"/>
    </location>
</feature>
<keyword evidence="1" id="KW-0808">Transferase</keyword>
<dbReference type="Pfam" id="PF00069">
    <property type="entry name" value="Pkinase"/>
    <property type="match status" value="1"/>
</dbReference>
<evidence type="ECO:0000256" key="5">
    <source>
        <dbReference type="PROSITE-ProRule" id="PRU10141"/>
    </source>
</evidence>
<dbReference type="Gene3D" id="1.25.40.10">
    <property type="entry name" value="Tetratricopeptide repeat domain"/>
    <property type="match status" value="1"/>
</dbReference>
<protein>
    <recommendedName>
        <fullName evidence="7">Protein kinase domain-containing protein</fullName>
    </recommendedName>
</protein>
<dbReference type="InterPro" id="IPR011990">
    <property type="entry name" value="TPR-like_helical_dom_sf"/>
</dbReference>
<dbReference type="Gene3D" id="3.30.200.20">
    <property type="entry name" value="Phosphorylase Kinase, domain 1"/>
    <property type="match status" value="1"/>
</dbReference>
<reference evidence="8 9" key="1">
    <citation type="submission" date="2019-01" db="EMBL/GenBank/DDBJ databases">
        <title>Lujinxingia litoralis gen. nov., sp. nov. and Lujinxingia sediminis gen. nov., sp. nov., new members in the order Bradymonadales, isolated from coastal sediment.</title>
        <authorList>
            <person name="Li C.-M."/>
        </authorList>
    </citation>
    <scope>NUCLEOTIDE SEQUENCE [LARGE SCALE GENOMIC DNA]</scope>
    <source>
        <strain evidence="8 9">SEH01</strain>
    </source>
</reference>
<dbReference type="Pfam" id="PF13191">
    <property type="entry name" value="AAA_16"/>
    <property type="match status" value="1"/>
</dbReference>
<keyword evidence="2 5" id="KW-0547">Nucleotide-binding</keyword>
<feature type="binding site" evidence="5">
    <location>
        <position position="37"/>
    </location>
    <ligand>
        <name>ATP</name>
        <dbReference type="ChEBI" id="CHEBI:30616"/>
    </ligand>
</feature>
<evidence type="ECO:0000256" key="4">
    <source>
        <dbReference type="ARBA" id="ARBA00022840"/>
    </source>
</evidence>
<dbReference type="CDD" id="cd14014">
    <property type="entry name" value="STKc_PknB_like"/>
    <property type="match status" value="1"/>
</dbReference>
<evidence type="ECO:0000259" key="7">
    <source>
        <dbReference type="PROSITE" id="PS50011"/>
    </source>
</evidence>
<evidence type="ECO:0000256" key="2">
    <source>
        <dbReference type="ARBA" id="ARBA00022741"/>
    </source>
</evidence>
<comment type="caution">
    <text evidence="8">The sequence shown here is derived from an EMBL/GenBank/DDBJ whole genome shotgun (WGS) entry which is preliminary data.</text>
</comment>
<dbReference type="InterPro" id="IPR011009">
    <property type="entry name" value="Kinase-like_dom_sf"/>
</dbReference>
<evidence type="ECO:0000256" key="6">
    <source>
        <dbReference type="SAM" id="MobiDB-lite"/>
    </source>
</evidence>
<feature type="compositionally biased region" description="Pro residues" evidence="6">
    <location>
        <begin position="287"/>
        <end position="307"/>
    </location>
</feature>
<feature type="region of interest" description="Disordered" evidence="6">
    <location>
        <begin position="330"/>
        <end position="354"/>
    </location>
</feature>
<dbReference type="PROSITE" id="PS50011">
    <property type="entry name" value="PROTEIN_KINASE_DOM"/>
    <property type="match status" value="1"/>
</dbReference>
<name>A0ABY0CV23_9DELT</name>
<evidence type="ECO:0000256" key="3">
    <source>
        <dbReference type="ARBA" id="ARBA00022777"/>
    </source>
</evidence>
<dbReference type="SMART" id="SM00220">
    <property type="entry name" value="S_TKc"/>
    <property type="match status" value="1"/>
</dbReference>
<sequence length="1183" mass="129405">MAISLADFTLNRPLGRGGMGEVWHATHNPTATEVAIKIITSKRATDPHFLKSFHHEVRSVARLSHPGIIRVFDTATVSAAEAAQAPSLLTPDSPYLVMELATGSLREFSEQALNFAQQRGILLAILDALAHAHARGVIHRDLKPENVLMVHGPAGPTLKLSDFGLAHALDDHPDAGQNTRVAGTPRFMAPEQILARLRDQGPWTDLYALGCLAFWLASGSPPYSGTTTEDILHAHLHLPLPPLETDADLPSPFGAWIGRLLAKHYADRYQFAADAAFDLQRLASPSPASPLPPLPSIPTPSRRPPTATPEEPTELEATLTALLEDATFDPPATLSRAPLDTSHTHAHGPLFPPTWESPRDRIALRPDHLRGTGLGLFGLRPIPLVDRIPARDALWRALREVHTTAVPRALVLSGPSGVGKTRQATWLCQRAHERGVAFDLHAPHSPIASRLQGLPALLNDLFRSHNLPHDARIERVRDTLSRIAPLGPDELADCIELAALSAPGHLPRNHPAAQSSPRQRYALIARTLKRIFPHRPLILHLDDVHYGLDTLRFALFLLDLPEELAPSTLIVATSRDDLVATRPDEALLLDRLKAHPRSSELAVEPLAEDDHRTLVQHLLGLNSELIEELVERTRGNPLFAVQLVGDWVARDILTPSAEGFHLRPGEQAPLPDSIDALLRDRISLLIASLGAAHEKDALFALEIAAALGQDIDPGEWQAACMNADVIIPRDLLERLTLARLAETAPDRWRFLHGALRESLQRLASEHDRWAEHNLHCARALQAIYPDITPELDARIGRHLLTAGHHAAALEPLLRAAERNRLTSDFASALQLLDLAENALSHLQPPDDAIHLRLTTGRARTLVKQGHSDRAQTLIDALPSHPDPRLDAQRLFTAGVIARTRGEIRTGLTLATDCLERLHPLATSDAPQAIARDFAKALQLFADLNYSRGHLDQAKDAYHRSLLWARRADALSDQASSWLGLASVALAGAHPRDALTPTQTARRLYEETQDLYGVAQCDNALGEIYRLLHQPGEALHFYQLAIDTLQRIGVSQTGSIRFNIGMCLASQLDFVTARPHFEHALNAMEAANVSGYLGVAHIALAACAAYTPDYDAFDHHLQRASLALVSSGMVNLDTATLAELATDQCLRHHDPQRARAVASIALDQLERLGLDARVAALRTKLPPS</sequence>
<keyword evidence="4 5" id="KW-0067">ATP-binding</keyword>
<dbReference type="Proteomes" id="UP000282926">
    <property type="component" value="Unassembled WGS sequence"/>
</dbReference>
<proteinExistence type="predicted"/>
<evidence type="ECO:0000313" key="8">
    <source>
        <dbReference type="EMBL" id="RVU46921.1"/>
    </source>
</evidence>
<dbReference type="PROSITE" id="PS00108">
    <property type="entry name" value="PROTEIN_KINASE_ST"/>
    <property type="match status" value="1"/>
</dbReference>
<dbReference type="EMBL" id="SADD01000002">
    <property type="protein sequence ID" value="RVU46921.1"/>
    <property type="molecule type" value="Genomic_DNA"/>
</dbReference>
<dbReference type="PANTHER" id="PTHR43289">
    <property type="entry name" value="MITOGEN-ACTIVATED PROTEIN KINASE KINASE KINASE 20-RELATED"/>
    <property type="match status" value="1"/>
</dbReference>
<organism evidence="8 9">
    <name type="scientific">Lujinxingia sediminis</name>
    <dbReference type="NCBI Taxonomy" id="2480984"/>
    <lineage>
        <taxon>Bacteria</taxon>
        <taxon>Deltaproteobacteria</taxon>
        <taxon>Bradymonadales</taxon>
        <taxon>Lujinxingiaceae</taxon>
        <taxon>Lujinxingia</taxon>
    </lineage>
</organism>
<dbReference type="RefSeq" id="WP_127779793.1">
    <property type="nucleotide sequence ID" value="NZ_SADD01000002.1"/>
</dbReference>
<dbReference type="PROSITE" id="PS00107">
    <property type="entry name" value="PROTEIN_KINASE_ATP"/>
    <property type="match status" value="1"/>
</dbReference>
<accession>A0ABY0CV23</accession>
<dbReference type="Gene3D" id="1.10.510.10">
    <property type="entry name" value="Transferase(Phosphotransferase) domain 1"/>
    <property type="match status" value="1"/>
</dbReference>
<dbReference type="InterPro" id="IPR017441">
    <property type="entry name" value="Protein_kinase_ATP_BS"/>
</dbReference>
<dbReference type="InterPro" id="IPR000719">
    <property type="entry name" value="Prot_kinase_dom"/>
</dbReference>
<dbReference type="InterPro" id="IPR008271">
    <property type="entry name" value="Ser/Thr_kinase_AS"/>
</dbReference>
<evidence type="ECO:0000256" key="1">
    <source>
        <dbReference type="ARBA" id="ARBA00022679"/>
    </source>
</evidence>
<dbReference type="SUPFAM" id="SSF52540">
    <property type="entry name" value="P-loop containing nucleoside triphosphate hydrolases"/>
    <property type="match status" value="1"/>
</dbReference>
<evidence type="ECO:0000313" key="9">
    <source>
        <dbReference type="Proteomes" id="UP000282926"/>
    </source>
</evidence>
<dbReference type="InterPro" id="IPR041664">
    <property type="entry name" value="AAA_16"/>
</dbReference>
<dbReference type="SUPFAM" id="SSF56112">
    <property type="entry name" value="Protein kinase-like (PK-like)"/>
    <property type="match status" value="1"/>
</dbReference>
<feature type="region of interest" description="Disordered" evidence="6">
    <location>
        <begin position="287"/>
        <end position="313"/>
    </location>
</feature>